<sequence>MPAIVNLLFNTVSTNTTISFSLVLPLVSVLSLLVGVGGHLLMWLVLMRNPRRRSKPSSVLLLNLSLADMGALLTLPCVLLSASSQDWQLGGGICVLLGFMTSLTAGVDIFSLAALSVLRYRIVAPPARPAPSPTQVAGIVAVIWLVSVTMALPKVTYIQFDSGCTWSVGRGQWLGFLVPAFLVYYVAPLLCIALNCGLIITHLHRCRGTLAADRRNKKATALLIGSTLVFAISWLPYYALEFVNVMSPYVSFVSLLWEVASLSAILLVCLAPCWNPPLYFLLSRPAVRQLRALLPSLRKCLGSLRPPITPAPPTRFPHLRPLPTFSILTRVMSIGLCTHYHSRLSQYSMFLTAAPPLRRGSTPLPIKHQLRREEAVSEDHDWIPGIDEPATLPISDALCRDESFSQASEGCHGSAIRIVLLGQNGVGKSALSLALAGLSDSSLSVDSETACGEGYERTVSVDDEQSSVIIYDNWKQDLSTLQCEVVVLVFSVTDRRSFHRTAQLRLILRESLPHTPIILVGNKSDLVRSREISTEEAHSSAMMYECQYLELSASLDHGTTELLEGAVRAARGDCVGPGWTEGDPGAGRRESLTSKAKRFLAGLMSRHRGSKILRQKSRSCHDLSAM</sequence>
<dbReference type="PRINTS" id="PR00237">
    <property type="entry name" value="GPCRRHODOPSN"/>
</dbReference>
<dbReference type="PROSITE" id="PS51421">
    <property type="entry name" value="RAS"/>
    <property type="match status" value="1"/>
</dbReference>
<dbReference type="GO" id="GO:0004930">
    <property type="term" value="F:G protein-coupled receptor activity"/>
    <property type="evidence" value="ECO:0007669"/>
    <property type="project" value="InterPro"/>
</dbReference>
<dbReference type="InterPro" id="IPR017452">
    <property type="entry name" value="GPCR_Rhodpsn_7TM"/>
</dbReference>
<name>A0A060XM00_ONCMY</name>
<dbReference type="Gene3D" id="3.40.50.300">
    <property type="entry name" value="P-loop containing nucleotide triphosphate hydrolases"/>
    <property type="match status" value="1"/>
</dbReference>
<dbReference type="InterPro" id="IPR051641">
    <property type="entry name" value="RGK_GTP-binding_reg"/>
</dbReference>
<keyword evidence="6 8" id="KW-1133">Transmembrane helix</keyword>
<reference evidence="10" key="1">
    <citation type="journal article" date="2014" name="Nat. Commun.">
        <title>The rainbow trout genome provides novel insights into evolution after whole-genome duplication in vertebrates.</title>
        <authorList>
            <person name="Berthelot C."/>
            <person name="Brunet F."/>
            <person name="Chalopin D."/>
            <person name="Juanchich A."/>
            <person name="Bernard M."/>
            <person name="Noel B."/>
            <person name="Bento P."/>
            <person name="Da Silva C."/>
            <person name="Labadie K."/>
            <person name="Alberti A."/>
            <person name="Aury J.M."/>
            <person name="Louis A."/>
            <person name="Dehais P."/>
            <person name="Bardou P."/>
            <person name="Montfort J."/>
            <person name="Klopp C."/>
            <person name="Cabau C."/>
            <person name="Gaspin C."/>
            <person name="Thorgaard G.H."/>
            <person name="Boussaha M."/>
            <person name="Quillet E."/>
            <person name="Guyomard R."/>
            <person name="Galiana D."/>
            <person name="Bobe J."/>
            <person name="Volff J.N."/>
            <person name="Genet C."/>
            <person name="Wincker P."/>
            <person name="Jaillon O."/>
            <person name="Roest Crollius H."/>
            <person name="Guiguen Y."/>
        </authorList>
    </citation>
    <scope>NUCLEOTIDE SEQUENCE [LARGE SCALE GENOMIC DNA]</scope>
</reference>
<dbReference type="Proteomes" id="UP000193380">
    <property type="component" value="Unassembled WGS sequence"/>
</dbReference>
<evidence type="ECO:0000256" key="4">
    <source>
        <dbReference type="ARBA" id="ARBA00022692"/>
    </source>
</evidence>
<feature type="domain" description="G-protein coupled receptors family 1 profile" evidence="9">
    <location>
        <begin position="38"/>
        <end position="279"/>
    </location>
</feature>
<dbReference type="PROSITE" id="PS50262">
    <property type="entry name" value="G_PROTEIN_RECEP_F1_2"/>
    <property type="match status" value="1"/>
</dbReference>
<dbReference type="GO" id="GO:0005525">
    <property type="term" value="F:GTP binding"/>
    <property type="evidence" value="ECO:0007669"/>
    <property type="project" value="InterPro"/>
</dbReference>
<feature type="transmembrane region" description="Helical" evidence="8">
    <location>
        <begin position="221"/>
        <end position="239"/>
    </location>
</feature>
<evidence type="ECO:0000256" key="2">
    <source>
        <dbReference type="ARBA" id="ARBA00008846"/>
    </source>
</evidence>
<feature type="transmembrane region" description="Helical" evidence="8">
    <location>
        <begin position="136"/>
        <end position="153"/>
    </location>
</feature>
<feature type="transmembrane region" description="Helical" evidence="8">
    <location>
        <begin position="259"/>
        <end position="282"/>
    </location>
</feature>
<feature type="transmembrane region" description="Helical" evidence="8">
    <location>
        <begin position="20"/>
        <end position="46"/>
    </location>
</feature>
<dbReference type="CDD" id="cd00637">
    <property type="entry name" value="7tm_classA_rhodopsin-like"/>
    <property type="match status" value="1"/>
</dbReference>
<feature type="transmembrane region" description="Helical" evidence="8">
    <location>
        <begin position="173"/>
        <end position="200"/>
    </location>
</feature>
<keyword evidence="3" id="KW-0597">Phosphoprotein</keyword>
<dbReference type="GO" id="GO:0005246">
    <property type="term" value="F:calcium channel regulator activity"/>
    <property type="evidence" value="ECO:0007669"/>
    <property type="project" value="TreeGrafter"/>
</dbReference>
<dbReference type="PaxDb" id="8022-A0A060XM00"/>
<dbReference type="FunFam" id="1.20.1070.10:FF:001015">
    <property type="entry name" value="Si:ch211-119o8.4"/>
    <property type="match status" value="1"/>
</dbReference>
<accession>A0A060XM00</accession>
<comment type="similarity">
    <text evidence="2">Belongs to the small GTPase superfamily. RGK family.</text>
</comment>
<protein>
    <recommendedName>
        <fullName evidence="9">G-protein coupled receptors family 1 profile domain-containing protein</fullName>
    </recommendedName>
</protein>
<evidence type="ECO:0000256" key="5">
    <source>
        <dbReference type="ARBA" id="ARBA00022741"/>
    </source>
</evidence>
<keyword evidence="7 8" id="KW-0472">Membrane</keyword>
<dbReference type="InterPro" id="IPR000276">
    <property type="entry name" value="GPCR_Rhodpsn"/>
</dbReference>
<keyword evidence="4 8" id="KW-0812">Transmembrane</keyword>
<comment type="subcellular location">
    <subcellularLocation>
        <location evidence="1">Membrane</location>
    </subcellularLocation>
</comment>
<evidence type="ECO:0000313" key="11">
    <source>
        <dbReference type="Proteomes" id="UP000193380"/>
    </source>
</evidence>
<dbReference type="Pfam" id="PF00001">
    <property type="entry name" value="7tm_1"/>
    <property type="match status" value="1"/>
</dbReference>
<dbReference type="SMART" id="SM00175">
    <property type="entry name" value="RAB"/>
    <property type="match status" value="1"/>
</dbReference>
<dbReference type="GO" id="GO:0005886">
    <property type="term" value="C:plasma membrane"/>
    <property type="evidence" value="ECO:0007669"/>
    <property type="project" value="TreeGrafter"/>
</dbReference>
<dbReference type="STRING" id="8022.A0A060XM00"/>
<dbReference type="SMART" id="SM00174">
    <property type="entry name" value="RHO"/>
    <property type="match status" value="1"/>
</dbReference>
<evidence type="ECO:0000256" key="3">
    <source>
        <dbReference type="ARBA" id="ARBA00022553"/>
    </source>
</evidence>
<gene>
    <name evidence="10" type="ORF">GSONMT00042016001</name>
</gene>
<dbReference type="InterPro" id="IPR001806">
    <property type="entry name" value="Small_GTPase"/>
</dbReference>
<dbReference type="AlphaFoldDB" id="A0A060XM00"/>
<dbReference type="PANTHER" id="PTHR45775">
    <property type="entry name" value="RAD, GEM/KIR FAMILY MEMBER 2, ISOFORM C"/>
    <property type="match status" value="1"/>
</dbReference>
<dbReference type="SMART" id="SM00173">
    <property type="entry name" value="RAS"/>
    <property type="match status" value="1"/>
</dbReference>
<dbReference type="PANTHER" id="PTHR45775:SF5">
    <property type="entry name" value="GTP-BINDING PROTEIN REM 2"/>
    <property type="match status" value="1"/>
</dbReference>
<dbReference type="SUPFAM" id="SSF52540">
    <property type="entry name" value="P-loop containing nucleoside triphosphate hydrolases"/>
    <property type="match status" value="1"/>
</dbReference>
<dbReference type="Gene3D" id="1.20.1070.10">
    <property type="entry name" value="Rhodopsin 7-helix transmembrane proteins"/>
    <property type="match status" value="1"/>
</dbReference>
<dbReference type="SUPFAM" id="SSF81321">
    <property type="entry name" value="Family A G protein-coupled receptor-like"/>
    <property type="match status" value="1"/>
</dbReference>
<feature type="transmembrane region" description="Helical" evidence="8">
    <location>
        <begin position="89"/>
        <end position="115"/>
    </location>
</feature>
<reference evidence="10" key="2">
    <citation type="submission" date="2014-03" db="EMBL/GenBank/DDBJ databases">
        <authorList>
            <person name="Genoscope - CEA"/>
        </authorList>
    </citation>
    <scope>NUCLEOTIDE SEQUENCE</scope>
</reference>
<evidence type="ECO:0000256" key="8">
    <source>
        <dbReference type="SAM" id="Phobius"/>
    </source>
</evidence>
<keyword evidence="5" id="KW-0547">Nucleotide-binding</keyword>
<dbReference type="GO" id="GO:0003924">
    <property type="term" value="F:GTPase activity"/>
    <property type="evidence" value="ECO:0007669"/>
    <property type="project" value="InterPro"/>
</dbReference>
<organism evidence="10 11">
    <name type="scientific">Oncorhynchus mykiss</name>
    <name type="common">Rainbow trout</name>
    <name type="synonym">Salmo gairdneri</name>
    <dbReference type="NCBI Taxonomy" id="8022"/>
    <lineage>
        <taxon>Eukaryota</taxon>
        <taxon>Metazoa</taxon>
        <taxon>Chordata</taxon>
        <taxon>Craniata</taxon>
        <taxon>Vertebrata</taxon>
        <taxon>Euteleostomi</taxon>
        <taxon>Actinopterygii</taxon>
        <taxon>Neopterygii</taxon>
        <taxon>Teleostei</taxon>
        <taxon>Protacanthopterygii</taxon>
        <taxon>Salmoniformes</taxon>
        <taxon>Salmonidae</taxon>
        <taxon>Salmoninae</taxon>
        <taxon>Oncorhynchus</taxon>
    </lineage>
</organism>
<dbReference type="EMBL" id="FR905614">
    <property type="protein sequence ID" value="CDQ80506.1"/>
    <property type="molecule type" value="Genomic_DNA"/>
</dbReference>
<dbReference type="InterPro" id="IPR027417">
    <property type="entry name" value="P-loop_NTPase"/>
</dbReference>
<evidence type="ECO:0000256" key="6">
    <source>
        <dbReference type="ARBA" id="ARBA00022989"/>
    </source>
</evidence>
<evidence type="ECO:0000313" key="10">
    <source>
        <dbReference type="EMBL" id="CDQ80506.1"/>
    </source>
</evidence>
<dbReference type="Pfam" id="PF00071">
    <property type="entry name" value="Ras"/>
    <property type="match status" value="1"/>
</dbReference>
<evidence type="ECO:0000256" key="1">
    <source>
        <dbReference type="ARBA" id="ARBA00004370"/>
    </source>
</evidence>
<evidence type="ECO:0000256" key="7">
    <source>
        <dbReference type="ARBA" id="ARBA00023136"/>
    </source>
</evidence>
<evidence type="ECO:0000259" key="9">
    <source>
        <dbReference type="PROSITE" id="PS50262"/>
    </source>
</evidence>
<feature type="transmembrane region" description="Helical" evidence="8">
    <location>
        <begin position="58"/>
        <end position="83"/>
    </location>
</feature>
<proteinExistence type="inferred from homology"/>